<dbReference type="Gene3D" id="3.30.565.10">
    <property type="entry name" value="Histidine kinase-like ATPase, C-terminal domain"/>
    <property type="match status" value="1"/>
</dbReference>
<dbReference type="SUPFAM" id="SSF55874">
    <property type="entry name" value="ATPase domain of HSP90 chaperone/DNA topoisomerase II/histidine kinase"/>
    <property type="match status" value="1"/>
</dbReference>
<organism evidence="9 10">
    <name type="scientific">Falsiroseomonas selenitidurans</name>
    <dbReference type="NCBI Taxonomy" id="2716335"/>
    <lineage>
        <taxon>Bacteria</taxon>
        <taxon>Pseudomonadati</taxon>
        <taxon>Pseudomonadota</taxon>
        <taxon>Alphaproteobacteria</taxon>
        <taxon>Acetobacterales</taxon>
        <taxon>Roseomonadaceae</taxon>
        <taxon>Falsiroseomonas</taxon>
    </lineage>
</organism>
<gene>
    <name evidence="9" type="ORF">HEQ75_04485</name>
</gene>
<dbReference type="SMART" id="SM00388">
    <property type="entry name" value="HisKA"/>
    <property type="match status" value="1"/>
</dbReference>
<dbReference type="InterPro" id="IPR003594">
    <property type="entry name" value="HATPase_dom"/>
</dbReference>
<dbReference type="CDD" id="cd00075">
    <property type="entry name" value="HATPase"/>
    <property type="match status" value="1"/>
</dbReference>
<feature type="modified residue" description="4-aspartylphosphate" evidence="6">
    <location>
        <position position="69"/>
    </location>
</feature>
<dbReference type="Pfam" id="PF00072">
    <property type="entry name" value="Response_reg"/>
    <property type="match status" value="1"/>
</dbReference>
<dbReference type="EC" id="2.7.13.3" evidence="2"/>
<dbReference type="PROSITE" id="PS50110">
    <property type="entry name" value="RESPONSE_REGULATORY"/>
    <property type="match status" value="1"/>
</dbReference>
<dbReference type="PROSITE" id="PS50109">
    <property type="entry name" value="HIS_KIN"/>
    <property type="match status" value="1"/>
</dbReference>
<dbReference type="Pfam" id="PF00512">
    <property type="entry name" value="HisKA"/>
    <property type="match status" value="1"/>
</dbReference>
<protein>
    <recommendedName>
        <fullName evidence="2">histidine kinase</fullName>
        <ecNumber evidence="2">2.7.13.3</ecNumber>
    </recommendedName>
</protein>
<evidence type="ECO:0000256" key="4">
    <source>
        <dbReference type="ARBA" id="ARBA00022679"/>
    </source>
</evidence>
<keyword evidence="10" id="KW-1185">Reference proteome</keyword>
<dbReference type="Pfam" id="PF02518">
    <property type="entry name" value="HATPase_c"/>
    <property type="match status" value="1"/>
</dbReference>
<sequence>MDAGTGSPPDTATDTPPLRVLVVDDERPIVEMLLRALTQRGFEVSGVDNPEAAKQAVREDPAIAVVLSDVRMPGQTGLALAEELLRDRAEGAALEVVLLTGGATADVALGALRARTFDLVQKPLRLGEVATVVGRALDSSRQRRARAARDAAVADHVREAEAERARLFDRLAASSARLDDAQSALAASQRVRRDLLAVVSHELRTPLIPILGFSQILAGGATLRAEEVRDYGRLIHEGAERLLALIEGALDIVALEHGRGLGPGVAEPAVRLLARAATRLEAAATARGLRLALPAADDPAAALSVTGDARLLLAALLQLLDNAIKASPSGAEIGLALAALADGGLAIRVLDRGTGLPPALLEQIGTPFLQADMSLTRAWPGAGLGLALAKRVATAHGGRLRLLPRPGGGTEARIELPAPAG</sequence>
<comment type="catalytic activity">
    <reaction evidence="1">
        <text>ATP + protein L-histidine = ADP + protein N-phospho-L-histidine.</text>
        <dbReference type="EC" id="2.7.13.3"/>
    </reaction>
</comment>
<feature type="domain" description="Histidine kinase" evidence="7">
    <location>
        <begin position="198"/>
        <end position="420"/>
    </location>
</feature>
<dbReference type="SMART" id="SM00387">
    <property type="entry name" value="HATPase_c"/>
    <property type="match status" value="1"/>
</dbReference>
<keyword evidence="4" id="KW-0808">Transferase</keyword>
<name>A0ABX1DZ08_9PROT</name>
<dbReference type="PRINTS" id="PR00344">
    <property type="entry name" value="BCTRLSENSOR"/>
</dbReference>
<dbReference type="EMBL" id="JAAVNE010000004">
    <property type="protein sequence ID" value="NKC30108.1"/>
    <property type="molecule type" value="Genomic_DNA"/>
</dbReference>
<evidence type="ECO:0000313" key="10">
    <source>
        <dbReference type="Proteomes" id="UP000787635"/>
    </source>
</evidence>
<keyword evidence="5 9" id="KW-0418">Kinase</keyword>
<evidence type="ECO:0000256" key="6">
    <source>
        <dbReference type="PROSITE-ProRule" id="PRU00169"/>
    </source>
</evidence>
<dbReference type="RefSeq" id="WP_168027726.1">
    <property type="nucleotide sequence ID" value="NZ_JAAVNE010000004.1"/>
</dbReference>
<evidence type="ECO:0000259" key="7">
    <source>
        <dbReference type="PROSITE" id="PS50109"/>
    </source>
</evidence>
<dbReference type="InterPro" id="IPR005467">
    <property type="entry name" value="His_kinase_dom"/>
</dbReference>
<dbReference type="GO" id="GO:0016301">
    <property type="term" value="F:kinase activity"/>
    <property type="evidence" value="ECO:0007669"/>
    <property type="project" value="UniProtKB-KW"/>
</dbReference>
<dbReference type="InterPro" id="IPR001789">
    <property type="entry name" value="Sig_transdc_resp-reg_receiver"/>
</dbReference>
<feature type="domain" description="Response regulatory" evidence="8">
    <location>
        <begin position="19"/>
        <end position="137"/>
    </location>
</feature>
<dbReference type="Gene3D" id="1.10.287.130">
    <property type="match status" value="1"/>
</dbReference>
<dbReference type="SUPFAM" id="SSF52172">
    <property type="entry name" value="CheY-like"/>
    <property type="match status" value="1"/>
</dbReference>
<dbReference type="PANTHER" id="PTHR43047">
    <property type="entry name" value="TWO-COMPONENT HISTIDINE PROTEIN KINASE"/>
    <property type="match status" value="1"/>
</dbReference>
<keyword evidence="3 6" id="KW-0597">Phosphoprotein</keyword>
<proteinExistence type="predicted"/>
<evidence type="ECO:0000256" key="2">
    <source>
        <dbReference type="ARBA" id="ARBA00012438"/>
    </source>
</evidence>
<dbReference type="Gene3D" id="3.40.50.2300">
    <property type="match status" value="1"/>
</dbReference>
<dbReference type="SMART" id="SM00448">
    <property type="entry name" value="REC"/>
    <property type="match status" value="1"/>
</dbReference>
<evidence type="ECO:0000259" key="8">
    <source>
        <dbReference type="PROSITE" id="PS50110"/>
    </source>
</evidence>
<dbReference type="InterPro" id="IPR003661">
    <property type="entry name" value="HisK_dim/P_dom"/>
</dbReference>
<comment type="caution">
    <text evidence="9">The sequence shown here is derived from an EMBL/GenBank/DDBJ whole genome shotgun (WGS) entry which is preliminary data.</text>
</comment>
<evidence type="ECO:0000256" key="1">
    <source>
        <dbReference type="ARBA" id="ARBA00000085"/>
    </source>
</evidence>
<evidence type="ECO:0000313" key="9">
    <source>
        <dbReference type="EMBL" id="NKC30108.1"/>
    </source>
</evidence>
<dbReference type="InterPro" id="IPR036097">
    <property type="entry name" value="HisK_dim/P_sf"/>
</dbReference>
<dbReference type="InterPro" id="IPR011006">
    <property type="entry name" value="CheY-like_superfamily"/>
</dbReference>
<dbReference type="CDD" id="cd00082">
    <property type="entry name" value="HisKA"/>
    <property type="match status" value="1"/>
</dbReference>
<dbReference type="InterPro" id="IPR036890">
    <property type="entry name" value="HATPase_C_sf"/>
</dbReference>
<dbReference type="InterPro" id="IPR004358">
    <property type="entry name" value="Sig_transdc_His_kin-like_C"/>
</dbReference>
<reference evidence="9 10" key="1">
    <citation type="submission" date="2020-03" db="EMBL/GenBank/DDBJ databases">
        <title>Roseomonas selenitidurans sp. nov. isolated from urban soil.</title>
        <authorList>
            <person name="Liu H."/>
        </authorList>
    </citation>
    <scope>NUCLEOTIDE SEQUENCE [LARGE SCALE GENOMIC DNA]</scope>
    <source>
        <strain evidence="9 10">BU-1</strain>
    </source>
</reference>
<dbReference type="Proteomes" id="UP000787635">
    <property type="component" value="Unassembled WGS sequence"/>
</dbReference>
<evidence type="ECO:0000256" key="5">
    <source>
        <dbReference type="ARBA" id="ARBA00022777"/>
    </source>
</evidence>
<dbReference type="SUPFAM" id="SSF47384">
    <property type="entry name" value="Homodimeric domain of signal transducing histidine kinase"/>
    <property type="match status" value="1"/>
</dbReference>
<evidence type="ECO:0000256" key="3">
    <source>
        <dbReference type="ARBA" id="ARBA00022553"/>
    </source>
</evidence>
<dbReference type="PANTHER" id="PTHR43047:SF72">
    <property type="entry name" value="OSMOSENSING HISTIDINE PROTEIN KINASE SLN1"/>
    <property type="match status" value="1"/>
</dbReference>
<accession>A0ABX1DZ08</accession>